<evidence type="ECO:0000256" key="5">
    <source>
        <dbReference type="ARBA" id="ARBA00022801"/>
    </source>
</evidence>
<evidence type="ECO:0000256" key="2">
    <source>
        <dbReference type="ARBA" id="ARBA00008779"/>
    </source>
</evidence>
<evidence type="ECO:0000313" key="10">
    <source>
        <dbReference type="Proteomes" id="UP001291912"/>
    </source>
</evidence>
<evidence type="ECO:0000256" key="7">
    <source>
        <dbReference type="SAM" id="MobiDB-lite"/>
    </source>
</evidence>
<keyword evidence="6" id="KW-0106">Calcium</keyword>
<dbReference type="Gene3D" id="3.40.720.10">
    <property type="entry name" value="Alkaline Phosphatase, subunit A"/>
    <property type="match status" value="1"/>
</dbReference>
<keyword evidence="3" id="KW-0479">Metal-binding</keyword>
<dbReference type="InterPro" id="IPR050738">
    <property type="entry name" value="Sulfatase"/>
</dbReference>
<name>A0ABU5N4I1_9MICO</name>
<dbReference type="Proteomes" id="UP001291912">
    <property type="component" value="Unassembled WGS sequence"/>
</dbReference>
<dbReference type="PANTHER" id="PTHR42693:SF42">
    <property type="entry name" value="ARYLSULFATASE G"/>
    <property type="match status" value="1"/>
</dbReference>
<dbReference type="InterPro" id="IPR017850">
    <property type="entry name" value="Alkaline_phosphatase_core_sf"/>
</dbReference>
<evidence type="ECO:0000313" key="9">
    <source>
        <dbReference type="EMBL" id="MDZ8160827.1"/>
    </source>
</evidence>
<reference evidence="9 10" key="1">
    <citation type="submission" date="2023-10" db="EMBL/GenBank/DDBJ databases">
        <title>Microbacterium xanthum sp. nov., isolated from seaweed.</title>
        <authorList>
            <person name="Lee S.D."/>
        </authorList>
    </citation>
    <scope>NUCLEOTIDE SEQUENCE [LARGE SCALE GENOMIC DNA]</scope>
    <source>
        <strain evidence="9 10">KCTC 19124</strain>
    </source>
</reference>
<keyword evidence="5" id="KW-0378">Hydrolase</keyword>
<dbReference type="PROSITE" id="PS00523">
    <property type="entry name" value="SULFATASE_1"/>
    <property type="match status" value="1"/>
</dbReference>
<dbReference type="EMBL" id="JAWJYN010000001">
    <property type="protein sequence ID" value="MDZ8160827.1"/>
    <property type="molecule type" value="Genomic_DNA"/>
</dbReference>
<proteinExistence type="inferred from homology"/>
<dbReference type="PROSITE" id="PS00149">
    <property type="entry name" value="SULFATASE_2"/>
    <property type="match status" value="1"/>
</dbReference>
<dbReference type="Gene3D" id="3.30.1120.10">
    <property type="match status" value="1"/>
</dbReference>
<gene>
    <name evidence="9" type="ORF">R2Q92_03200</name>
</gene>
<sequence>MSAKKTAQDRPNVILIVVDDLGAVDLACTGSDFYETPHLDALAASGMRFTDAYASAPVCSPTRASLLTGKSPARVGVTQYIGGFATGALRDVPYFRELPEDEYTLARALADAGYASWHVGKWHLGPRRTWPDRHGFEVNIGGCHMGSPTTYHSPYGIDTLEEGPEGEYLTDRLTNEAITLIRERDERPFFLNLWHYAVHTPIEPPGGLSAKYEAKARRMGRDLDVLRDEEEMPTWHLRGVHVRRRQRQGDPDYAAMVEHLDACVGRLLDALDGEGIRENTLIIFTSDNGGLATAEGSPTSNLPLSEGKGWMQEGGVRIPLLVSMPGVVPHASISDVPAISADIYPTVLGMCGLPLVPEQHVDGVDLSSHWRGQPAERGPLFWHYPHYANQGGTPGAAVRDGRYKLIRLYEDDTELLFDLEADVSEQHDLCAVLPGEADRLRSLLDTWIEDVGGLIPQPRIPLTDAEGRAIWPPETSAKPSKESPSAREKDAYEHVS</sequence>
<comment type="caution">
    <text evidence="9">The sequence shown here is derived from an EMBL/GenBank/DDBJ whole genome shotgun (WGS) entry which is preliminary data.</text>
</comment>
<dbReference type="InterPro" id="IPR024607">
    <property type="entry name" value="Sulfatase_CS"/>
</dbReference>
<dbReference type="InterPro" id="IPR000917">
    <property type="entry name" value="Sulfatase_N"/>
</dbReference>
<evidence type="ECO:0000259" key="8">
    <source>
        <dbReference type="Pfam" id="PF00884"/>
    </source>
</evidence>
<evidence type="ECO:0000256" key="4">
    <source>
        <dbReference type="ARBA" id="ARBA00022729"/>
    </source>
</evidence>
<protein>
    <submittedName>
        <fullName evidence="9">Sulfatase</fullName>
    </submittedName>
</protein>
<dbReference type="PANTHER" id="PTHR42693">
    <property type="entry name" value="ARYLSULFATASE FAMILY MEMBER"/>
    <property type="match status" value="1"/>
</dbReference>
<keyword evidence="10" id="KW-1185">Reference proteome</keyword>
<evidence type="ECO:0000256" key="6">
    <source>
        <dbReference type="ARBA" id="ARBA00022837"/>
    </source>
</evidence>
<evidence type="ECO:0000256" key="1">
    <source>
        <dbReference type="ARBA" id="ARBA00001913"/>
    </source>
</evidence>
<accession>A0ABU5N4I1</accession>
<feature type="compositionally biased region" description="Basic and acidic residues" evidence="7">
    <location>
        <begin position="479"/>
        <end position="496"/>
    </location>
</feature>
<dbReference type="CDD" id="cd16144">
    <property type="entry name" value="ARS_like"/>
    <property type="match status" value="1"/>
</dbReference>
<keyword evidence="4" id="KW-0732">Signal</keyword>
<dbReference type="RefSeq" id="WP_194423505.1">
    <property type="nucleotide sequence ID" value="NZ_BAAAPT010000001.1"/>
</dbReference>
<dbReference type="SUPFAM" id="SSF53649">
    <property type="entry name" value="Alkaline phosphatase-like"/>
    <property type="match status" value="1"/>
</dbReference>
<organism evidence="9 10">
    <name type="scientific">Microbacterium aquimaris</name>
    <dbReference type="NCBI Taxonomy" id="459816"/>
    <lineage>
        <taxon>Bacteria</taxon>
        <taxon>Bacillati</taxon>
        <taxon>Actinomycetota</taxon>
        <taxon>Actinomycetes</taxon>
        <taxon>Micrococcales</taxon>
        <taxon>Microbacteriaceae</taxon>
        <taxon>Microbacterium</taxon>
    </lineage>
</organism>
<comment type="cofactor">
    <cofactor evidence="1">
        <name>Ca(2+)</name>
        <dbReference type="ChEBI" id="CHEBI:29108"/>
    </cofactor>
</comment>
<evidence type="ECO:0000256" key="3">
    <source>
        <dbReference type="ARBA" id="ARBA00022723"/>
    </source>
</evidence>
<feature type="domain" description="Sulfatase N-terminal" evidence="8">
    <location>
        <begin position="11"/>
        <end position="352"/>
    </location>
</feature>
<dbReference type="Pfam" id="PF00884">
    <property type="entry name" value="Sulfatase"/>
    <property type="match status" value="1"/>
</dbReference>
<feature type="region of interest" description="Disordered" evidence="7">
    <location>
        <begin position="464"/>
        <end position="496"/>
    </location>
</feature>
<comment type="similarity">
    <text evidence="2">Belongs to the sulfatase family.</text>
</comment>